<dbReference type="InParanoid" id="A0A0D0BFI5"/>
<feature type="region of interest" description="Disordered" evidence="1">
    <location>
        <begin position="409"/>
        <end position="431"/>
    </location>
</feature>
<feature type="compositionally biased region" description="Basic residues" evidence="1">
    <location>
        <begin position="420"/>
        <end position="431"/>
    </location>
</feature>
<name>A0A0D0BFI5_9AGAM</name>
<dbReference type="EMBL" id="KN835138">
    <property type="protein sequence ID" value="KIK48464.1"/>
    <property type="molecule type" value="Genomic_DNA"/>
</dbReference>
<dbReference type="OrthoDB" id="3261881at2759"/>
<gene>
    <name evidence="2" type="ORF">CY34DRAFT_20856</name>
</gene>
<proteinExistence type="predicted"/>
<evidence type="ECO:0000313" key="3">
    <source>
        <dbReference type="Proteomes" id="UP000054485"/>
    </source>
</evidence>
<protein>
    <submittedName>
        <fullName evidence="2">Uncharacterized protein</fullName>
    </submittedName>
</protein>
<dbReference type="STRING" id="930992.A0A0D0BFI5"/>
<dbReference type="Proteomes" id="UP000054485">
    <property type="component" value="Unassembled WGS sequence"/>
</dbReference>
<reference evidence="2 3" key="1">
    <citation type="submission" date="2014-04" db="EMBL/GenBank/DDBJ databases">
        <authorList>
            <consortium name="DOE Joint Genome Institute"/>
            <person name="Kuo A."/>
            <person name="Ruytinx J."/>
            <person name="Rineau F."/>
            <person name="Colpaert J."/>
            <person name="Kohler A."/>
            <person name="Nagy L.G."/>
            <person name="Floudas D."/>
            <person name="Copeland A."/>
            <person name="Barry K.W."/>
            <person name="Cichocki N."/>
            <person name="Veneault-Fourrey C."/>
            <person name="LaButti K."/>
            <person name="Lindquist E.A."/>
            <person name="Lipzen A."/>
            <person name="Lundell T."/>
            <person name="Morin E."/>
            <person name="Murat C."/>
            <person name="Sun H."/>
            <person name="Tunlid A."/>
            <person name="Henrissat B."/>
            <person name="Grigoriev I.V."/>
            <person name="Hibbett D.S."/>
            <person name="Martin F."/>
            <person name="Nordberg H.P."/>
            <person name="Cantor M.N."/>
            <person name="Hua S.X."/>
        </authorList>
    </citation>
    <scope>NUCLEOTIDE SEQUENCE [LARGE SCALE GENOMIC DNA]</scope>
    <source>
        <strain evidence="2 3">UH-Slu-Lm8-n1</strain>
    </source>
</reference>
<reference evidence="3" key="2">
    <citation type="submission" date="2015-01" db="EMBL/GenBank/DDBJ databases">
        <title>Evolutionary Origins and Diversification of the Mycorrhizal Mutualists.</title>
        <authorList>
            <consortium name="DOE Joint Genome Institute"/>
            <consortium name="Mycorrhizal Genomics Consortium"/>
            <person name="Kohler A."/>
            <person name="Kuo A."/>
            <person name="Nagy L.G."/>
            <person name="Floudas D."/>
            <person name="Copeland A."/>
            <person name="Barry K.W."/>
            <person name="Cichocki N."/>
            <person name="Veneault-Fourrey C."/>
            <person name="LaButti K."/>
            <person name="Lindquist E.A."/>
            <person name="Lipzen A."/>
            <person name="Lundell T."/>
            <person name="Morin E."/>
            <person name="Murat C."/>
            <person name="Riley R."/>
            <person name="Ohm R."/>
            <person name="Sun H."/>
            <person name="Tunlid A."/>
            <person name="Henrissat B."/>
            <person name="Grigoriev I.V."/>
            <person name="Hibbett D.S."/>
            <person name="Martin F."/>
        </authorList>
    </citation>
    <scope>NUCLEOTIDE SEQUENCE [LARGE SCALE GENOMIC DNA]</scope>
    <source>
        <strain evidence="3">UH-Slu-Lm8-n1</strain>
    </source>
</reference>
<organism evidence="2 3">
    <name type="scientific">Suillus luteus UH-Slu-Lm8-n1</name>
    <dbReference type="NCBI Taxonomy" id="930992"/>
    <lineage>
        <taxon>Eukaryota</taxon>
        <taxon>Fungi</taxon>
        <taxon>Dikarya</taxon>
        <taxon>Basidiomycota</taxon>
        <taxon>Agaricomycotina</taxon>
        <taxon>Agaricomycetes</taxon>
        <taxon>Agaricomycetidae</taxon>
        <taxon>Boletales</taxon>
        <taxon>Suillineae</taxon>
        <taxon>Suillaceae</taxon>
        <taxon>Suillus</taxon>
    </lineage>
</organism>
<dbReference type="AlphaFoldDB" id="A0A0D0BFI5"/>
<keyword evidence="3" id="KW-1185">Reference proteome</keyword>
<evidence type="ECO:0000313" key="2">
    <source>
        <dbReference type="EMBL" id="KIK48464.1"/>
    </source>
</evidence>
<dbReference type="HOGENOM" id="CLU_634783_0_0_1"/>
<evidence type="ECO:0000256" key="1">
    <source>
        <dbReference type="SAM" id="MobiDB-lite"/>
    </source>
</evidence>
<sequence>MSDSKKKYKSSSQPRAVSASEIARNLGNFETWSSHQGCEQVSLSDLPSGFQGDVDNLFGTTKRIPRSWIDRSFDCSPGFAKFITDASQTAPELFSVDHCGSNELFEDVCVVFSAWKRLTKMRSSKEKWSEADFVANVYNVFRTSAVRESTFRVQCAISLSQPQDTFQNALDVPRVLNTKTVIPDCAIFIPASRTRALSHSAKSPYKLLKNHPTVVKAGNAAKRSSFRYQSTPCAQLPDMPGFEFASSFWEDKKPVHALLDDAYRQNRMSTTAAVRHLHSLGIRAPITGLIWADGVVRAHVDWCEESEGKTVVMSAPYCGPRDRSSNDVFHEWKLDRPSDILQVYFLVRNIDEWTTDKFSEYIVRGVNQMVDKLSTGEKTYKPWKRVGDLAPPLKTNALKENHNISVTTIVTSEASPPPKPKSRRRRRRSSN</sequence>
<accession>A0A0D0BFI5</accession>